<feature type="compositionally biased region" description="Polar residues" evidence="1">
    <location>
        <begin position="709"/>
        <end position="718"/>
    </location>
</feature>
<dbReference type="Proteomes" id="UP001219525">
    <property type="component" value="Unassembled WGS sequence"/>
</dbReference>
<sequence length="718" mass="76914">MISGPEPTTLRYAKRAVGILWTYMVKSLERRLTPAPIVSALIQVRAEKQGRNSISRPNPRLSLSARYSFRWLNGQETRRQQERSAMCIVRTADGGDSTLGLRRWRVGCMFAASACVICGSSGDSSIVSMEFEYPHGSLERGARGIFSRPPPLVHPRAPCAAAAPRHPPQPARCVTTTMCVVVIPVWRAQYRGASPGLTRAERGARNCGISPTCEGLSSICRHPEVNYLAFAQIILNMCDTSTGAGEDTEEGGEGEDGVDGVRELLRAPVEDLGGRGEGAGGGEQRGHDARCAALLPPLALRAGVGAAGAGAGEDTGEGGDVRELLRAPEEDLGDAGRTQAVGSSARATLDVRRFFHLLPSAPSSGPASVAAPPLPSHLRHGHRGDDAVLHAEDIERVLEARVTLGDEVRVLHRAQHAPLQGAGDLGAHEGEHLFEGPAARLGGTDGDRKGDALGELVGAADWNGSGSQLHMVSTHTYGDEGCNHQAYYRNLRAKSLKLTKSVGVAERGDDGRKGREVFDGVMTPSKSTTYFVHLSYRSTIRVIKWIYCNAAGVTCSTFKYVTRRGKRLKHRKTGSDRIDGKSSRAELSASWCAGEQQEVSAVPPRQHDWDDRELQEEGAKNERTASRSARYSPPRGGTGLRPMIAIHGPAAWEEIRARGGGVKPCSLGGPEAQSVATVIYGRANLSLQSRGIQNWEAVNEGSSRRGLEASSSKTSHVI</sequence>
<comment type="caution">
    <text evidence="2">The sequence shown here is derived from an EMBL/GenBank/DDBJ whole genome shotgun (WGS) entry which is preliminary data.</text>
</comment>
<organism evidence="2 3">
    <name type="scientific">Mycena pura</name>
    <dbReference type="NCBI Taxonomy" id="153505"/>
    <lineage>
        <taxon>Eukaryota</taxon>
        <taxon>Fungi</taxon>
        <taxon>Dikarya</taxon>
        <taxon>Basidiomycota</taxon>
        <taxon>Agaricomycotina</taxon>
        <taxon>Agaricomycetes</taxon>
        <taxon>Agaricomycetidae</taxon>
        <taxon>Agaricales</taxon>
        <taxon>Marasmiineae</taxon>
        <taxon>Mycenaceae</taxon>
        <taxon>Mycena</taxon>
    </lineage>
</organism>
<proteinExistence type="predicted"/>
<protein>
    <submittedName>
        <fullName evidence="2">Uncharacterized protein</fullName>
    </submittedName>
</protein>
<feature type="compositionally biased region" description="Basic and acidic residues" evidence="1">
    <location>
        <begin position="605"/>
        <end position="625"/>
    </location>
</feature>
<accession>A0AAD6YCC1</accession>
<name>A0AAD6YCC1_9AGAR</name>
<gene>
    <name evidence="2" type="ORF">GGX14DRAFT_618568</name>
</gene>
<feature type="region of interest" description="Disordered" evidence="1">
    <location>
        <begin position="699"/>
        <end position="718"/>
    </location>
</feature>
<evidence type="ECO:0000256" key="1">
    <source>
        <dbReference type="SAM" id="MobiDB-lite"/>
    </source>
</evidence>
<keyword evidence="3" id="KW-1185">Reference proteome</keyword>
<dbReference type="AlphaFoldDB" id="A0AAD6YCC1"/>
<evidence type="ECO:0000313" key="2">
    <source>
        <dbReference type="EMBL" id="KAJ7213378.1"/>
    </source>
</evidence>
<evidence type="ECO:0000313" key="3">
    <source>
        <dbReference type="Proteomes" id="UP001219525"/>
    </source>
</evidence>
<dbReference type="EMBL" id="JARJCW010000021">
    <property type="protein sequence ID" value="KAJ7213378.1"/>
    <property type="molecule type" value="Genomic_DNA"/>
</dbReference>
<feature type="region of interest" description="Disordered" evidence="1">
    <location>
        <begin position="591"/>
        <end position="642"/>
    </location>
</feature>
<reference evidence="2" key="1">
    <citation type="submission" date="2023-03" db="EMBL/GenBank/DDBJ databases">
        <title>Massive genome expansion in bonnet fungi (Mycena s.s.) driven by repeated elements and novel gene families across ecological guilds.</title>
        <authorList>
            <consortium name="Lawrence Berkeley National Laboratory"/>
            <person name="Harder C.B."/>
            <person name="Miyauchi S."/>
            <person name="Viragh M."/>
            <person name="Kuo A."/>
            <person name="Thoen E."/>
            <person name="Andreopoulos B."/>
            <person name="Lu D."/>
            <person name="Skrede I."/>
            <person name="Drula E."/>
            <person name="Henrissat B."/>
            <person name="Morin E."/>
            <person name="Kohler A."/>
            <person name="Barry K."/>
            <person name="LaButti K."/>
            <person name="Morin E."/>
            <person name="Salamov A."/>
            <person name="Lipzen A."/>
            <person name="Mereny Z."/>
            <person name="Hegedus B."/>
            <person name="Baldrian P."/>
            <person name="Stursova M."/>
            <person name="Weitz H."/>
            <person name="Taylor A."/>
            <person name="Grigoriev I.V."/>
            <person name="Nagy L.G."/>
            <person name="Martin F."/>
            <person name="Kauserud H."/>
        </authorList>
    </citation>
    <scope>NUCLEOTIDE SEQUENCE</scope>
    <source>
        <strain evidence="2">9144</strain>
    </source>
</reference>